<keyword evidence="3" id="KW-0150">Chloroplast</keyword>
<comment type="pathway">
    <text evidence="14">Cofactor biosynthesis; tocopherol biosynthesis.</text>
</comment>
<feature type="compositionally biased region" description="Basic and acidic residues" evidence="18">
    <location>
        <begin position="202"/>
        <end position="212"/>
    </location>
</feature>
<evidence type="ECO:0000256" key="16">
    <source>
        <dbReference type="ARBA" id="ARBA00048889"/>
    </source>
</evidence>
<dbReference type="PANTHER" id="PTHR32523:SF8">
    <property type="entry name" value="DOLICHOL KINASE"/>
    <property type="match status" value="1"/>
</dbReference>
<dbReference type="GO" id="GO:0016020">
    <property type="term" value="C:membrane"/>
    <property type="evidence" value="ECO:0007669"/>
    <property type="project" value="UniProtKB-SubCell"/>
</dbReference>
<evidence type="ECO:0000313" key="20">
    <source>
        <dbReference type="EMBL" id="KXZ47676.1"/>
    </source>
</evidence>
<dbReference type="Gene3D" id="6.10.140.2220">
    <property type="match status" value="1"/>
</dbReference>
<dbReference type="InterPro" id="IPR002893">
    <property type="entry name" value="Znf_MYND"/>
</dbReference>
<evidence type="ECO:0000256" key="13">
    <source>
        <dbReference type="ARBA" id="ARBA00023136"/>
    </source>
</evidence>
<evidence type="ECO:0000313" key="21">
    <source>
        <dbReference type="Proteomes" id="UP000075714"/>
    </source>
</evidence>
<evidence type="ECO:0000256" key="7">
    <source>
        <dbReference type="ARBA" id="ARBA00022723"/>
    </source>
</evidence>
<keyword evidence="8 17" id="KW-0863">Zinc-finger</keyword>
<evidence type="ECO:0000256" key="2">
    <source>
        <dbReference type="ARBA" id="ARBA00010794"/>
    </source>
</evidence>
<dbReference type="OrthoDB" id="265717at2759"/>
<accession>A0A150GCV8</accession>
<dbReference type="EMBL" id="LSYV01000034">
    <property type="protein sequence ID" value="KXZ47676.1"/>
    <property type="molecule type" value="Genomic_DNA"/>
</dbReference>
<keyword evidence="6" id="KW-0812">Transmembrane</keyword>
<keyword evidence="4" id="KW-0934">Plastid</keyword>
<dbReference type="PROSITE" id="PS50865">
    <property type="entry name" value="ZF_MYND_2"/>
    <property type="match status" value="1"/>
</dbReference>
<comment type="catalytic activity">
    <reaction evidence="16">
        <text>phytol + CTP = phytyl phosphate + CDP + H(+)</text>
        <dbReference type="Rhea" id="RHEA:38055"/>
        <dbReference type="ChEBI" id="CHEBI:15378"/>
        <dbReference type="ChEBI" id="CHEBI:17327"/>
        <dbReference type="ChEBI" id="CHEBI:37563"/>
        <dbReference type="ChEBI" id="CHEBI:58069"/>
        <dbReference type="ChEBI" id="CHEBI:75483"/>
        <dbReference type="EC" id="2.7.1.182"/>
    </reaction>
</comment>
<feature type="compositionally biased region" description="Acidic residues" evidence="18">
    <location>
        <begin position="187"/>
        <end position="201"/>
    </location>
</feature>
<comment type="similarity">
    <text evidence="2">Belongs to the polyprenol kinase family.</text>
</comment>
<dbReference type="SUPFAM" id="SSF144232">
    <property type="entry name" value="HIT/MYND zinc finger-like"/>
    <property type="match status" value="1"/>
</dbReference>
<sequence length="663" mass="67953">MVVDALTKTVPVAKFVQCRDGMGMREALTLVRFIGSVICAAKAVLTGRMTPVDRPGAKHAVVSARQRQLADLAAALRKGVLELAARAVLLLAPLPLVPLERAMLFCGAQMLDDAVNAIERIAVAPGILADPEAARLAEGLMESATGPCVRHAILALGMRQLCAADGGSACGLPAELLEALPLWVKEDSDDDDVDNDSDGDGDGARDRHDQHEPAAGADGSGMYAAEQSVGPRIRWSCVGTMARVLAREGGPVRSRRGRMAVVLRAGWLAVASMPVQGGDGGSAGGDQGRPLRRLLQEQEACDVAMSVLEAGKVLLLPDPPRCWEPWPAEASAELWRLAAAMLRHAGTIGSHGQVSLLYMGKWLASLLEPVGLQEEGGVRLLPAPSAPPPWAAAALRGGVMPILERLAAGAADAAASPPEACGTAVPQPGLGREEVADGSWRLRLLQGLSPAQLVEGALELEPHLAAAGSPSMHQAPDLLLRTLAACRALAGAAHTRPHTAAAATAAAAAAATAGEECGGVGASGPAGAPGWGPGLDAKTLRSLARALRKHHLPEHAAEAEALLEAAVPGGRSRAGGRAGSRGGARGVALTDEAEALVAAMDAAGEGALLRTCANPECVNLEGDSEADLKLLACGRCGAVGYCCRGCQTAHWKSGHKEACRSGV</sequence>
<evidence type="ECO:0000256" key="15">
    <source>
        <dbReference type="ARBA" id="ARBA00039024"/>
    </source>
</evidence>
<evidence type="ECO:0000256" key="10">
    <source>
        <dbReference type="ARBA" id="ARBA00022833"/>
    </source>
</evidence>
<keyword evidence="21" id="KW-1185">Reference proteome</keyword>
<comment type="caution">
    <text evidence="20">The sequence shown here is derived from an EMBL/GenBank/DDBJ whole genome shotgun (WGS) entry which is preliminary data.</text>
</comment>
<evidence type="ECO:0000256" key="5">
    <source>
        <dbReference type="ARBA" id="ARBA00022679"/>
    </source>
</evidence>
<keyword evidence="5" id="KW-0808">Transferase</keyword>
<dbReference type="Pfam" id="PF01753">
    <property type="entry name" value="zf-MYND"/>
    <property type="match status" value="1"/>
</dbReference>
<keyword evidence="13" id="KW-0472">Membrane</keyword>
<dbReference type="EC" id="2.7.1.182" evidence="15"/>
<dbReference type="GO" id="GO:0009507">
    <property type="term" value="C:chloroplast"/>
    <property type="evidence" value="ECO:0007669"/>
    <property type="project" value="UniProtKB-SubCell"/>
</dbReference>
<protein>
    <recommendedName>
        <fullName evidence="15">phytol kinase</fullName>
        <ecNumber evidence="15">2.7.1.182</ecNumber>
    </recommendedName>
</protein>
<dbReference type="PANTHER" id="PTHR32523">
    <property type="entry name" value="PHYTOL KINASE 1, CHLOROPLASTIC"/>
    <property type="match status" value="1"/>
</dbReference>
<dbReference type="GO" id="GO:0010276">
    <property type="term" value="F:phytol kinase activity"/>
    <property type="evidence" value="ECO:0007669"/>
    <property type="project" value="UniProtKB-EC"/>
</dbReference>
<dbReference type="AlphaFoldDB" id="A0A150GCV8"/>
<keyword evidence="7" id="KW-0479">Metal-binding</keyword>
<organism evidence="20 21">
    <name type="scientific">Gonium pectorale</name>
    <name type="common">Green alga</name>
    <dbReference type="NCBI Taxonomy" id="33097"/>
    <lineage>
        <taxon>Eukaryota</taxon>
        <taxon>Viridiplantae</taxon>
        <taxon>Chlorophyta</taxon>
        <taxon>core chlorophytes</taxon>
        <taxon>Chlorophyceae</taxon>
        <taxon>CS clade</taxon>
        <taxon>Chlamydomonadales</taxon>
        <taxon>Volvocaceae</taxon>
        <taxon>Gonium</taxon>
    </lineage>
</organism>
<dbReference type="GO" id="GO:0008270">
    <property type="term" value="F:zinc ion binding"/>
    <property type="evidence" value="ECO:0007669"/>
    <property type="project" value="UniProtKB-KW"/>
</dbReference>
<evidence type="ECO:0000256" key="17">
    <source>
        <dbReference type="PROSITE-ProRule" id="PRU00134"/>
    </source>
</evidence>
<evidence type="ECO:0000256" key="9">
    <source>
        <dbReference type="ARBA" id="ARBA00022777"/>
    </source>
</evidence>
<evidence type="ECO:0000256" key="11">
    <source>
        <dbReference type="ARBA" id="ARBA00022946"/>
    </source>
</evidence>
<proteinExistence type="inferred from homology"/>
<keyword evidence="12" id="KW-1133">Transmembrane helix</keyword>
<evidence type="ECO:0000256" key="12">
    <source>
        <dbReference type="ARBA" id="ARBA00022989"/>
    </source>
</evidence>
<evidence type="ECO:0000256" key="4">
    <source>
        <dbReference type="ARBA" id="ARBA00022640"/>
    </source>
</evidence>
<name>A0A150GCV8_GONPE</name>
<evidence type="ECO:0000256" key="18">
    <source>
        <dbReference type="SAM" id="MobiDB-lite"/>
    </source>
</evidence>
<reference evidence="21" key="1">
    <citation type="journal article" date="2016" name="Nat. Commun.">
        <title>The Gonium pectorale genome demonstrates co-option of cell cycle regulation during the evolution of multicellularity.</title>
        <authorList>
            <person name="Hanschen E.R."/>
            <person name="Marriage T.N."/>
            <person name="Ferris P.J."/>
            <person name="Hamaji T."/>
            <person name="Toyoda A."/>
            <person name="Fujiyama A."/>
            <person name="Neme R."/>
            <person name="Noguchi H."/>
            <person name="Minakuchi Y."/>
            <person name="Suzuki M."/>
            <person name="Kawai-Toyooka H."/>
            <person name="Smith D.R."/>
            <person name="Sparks H."/>
            <person name="Anderson J."/>
            <person name="Bakaric R."/>
            <person name="Luria V."/>
            <person name="Karger A."/>
            <person name="Kirschner M.W."/>
            <person name="Durand P.M."/>
            <person name="Michod R.E."/>
            <person name="Nozaki H."/>
            <person name="Olson B.J."/>
        </authorList>
    </citation>
    <scope>NUCLEOTIDE SEQUENCE [LARGE SCALE GENOMIC DNA]</scope>
    <source>
        <strain evidence="21">NIES-2863</strain>
    </source>
</reference>
<dbReference type="InterPro" id="IPR039606">
    <property type="entry name" value="Phytol/farnesol_kinase"/>
</dbReference>
<evidence type="ECO:0000256" key="6">
    <source>
        <dbReference type="ARBA" id="ARBA00022692"/>
    </source>
</evidence>
<feature type="domain" description="MYND-type" evidence="19">
    <location>
        <begin position="617"/>
        <end position="659"/>
    </location>
</feature>
<evidence type="ECO:0000256" key="14">
    <source>
        <dbReference type="ARBA" id="ARBA00024015"/>
    </source>
</evidence>
<comment type="subcellular location">
    <subcellularLocation>
        <location evidence="1">Plastid</location>
        <location evidence="1">Chloroplast membrane</location>
        <topology evidence="1">Multi-pass membrane protein</topology>
    </subcellularLocation>
</comment>
<gene>
    <name evidence="20" type="ORF">GPECTOR_33g558</name>
</gene>
<keyword evidence="9" id="KW-0418">Kinase</keyword>
<keyword evidence="10" id="KW-0862">Zinc</keyword>
<evidence type="ECO:0000256" key="8">
    <source>
        <dbReference type="ARBA" id="ARBA00022771"/>
    </source>
</evidence>
<keyword evidence="11" id="KW-0809">Transit peptide</keyword>
<feature type="region of interest" description="Disordered" evidence="18">
    <location>
        <begin position="187"/>
        <end position="223"/>
    </location>
</feature>
<dbReference type="Proteomes" id="UP000075714">
    <property type="component" value="Unassembled WGS sequence"/>
</dbReference>
<evidence type="ECO:0000256" key="3">
    <source>
        <dbReference type="ARBA" id="ARBA00022528"/>
    </source>
</evidence>
<evidence type="ECO:0000256" key="1">
    <source>
        <dbReference type="ARBA" id="ARBA00004508"/>
    </source>
</evidence>
<evidence type="ECO:0000259" key="19">
    <source>
        <dbReference type="PROSITE" id="PS50865"/>
    </source>
</evidence>